<dbReference type="GO" id="GO:0032259">
    <property type="term" value="P:methylation"/>
    <property type="evidence" value="ECO:0007669"/>
    <property type="project" value="UniProtKB-KW"/>
</dbReference>
<keyword evidence="3" id="KW-0489">Methyltransferase</keyword>
<keyword evidence="4" id="KW-1185">Reference proteome</keyword>
<dbReference type="Proteomes" id="UP001319045">
    <property type="component" value="Chromosome"/>
</dbReference>
<feature type="domain" description="PG-1098 ferredoxin-like" evidence="2">
    <location>
        <begin position="280"/>
        <end position="322"/>
    </location>
</feature>
<dbReference type="SUPFAM" id="SSF53335">
    <property type="entry name" value="S-adenosyl-L-methionine-dependent methyltransferases"/>
    <property type="match status" value="1"/>
</dbReference>
<evidence type="ECO:0000313" key="4">
    <source>
        <dbReference type="Proteomes" id="UP001319045"/>
    </source>
</evidence>
<gene>
    <name evidence="3" type="ORF">prwr041_11660</name>
</gene>
<dbReference type="Gene3D" id="3.40.50.150">
    <property type="entry name" value="Vaccinia Virus protein VP39"/>
    <property type="match status" value="1"/>
</dbReference>
<protein>
    <submittedName>
        <fullName evidence="3">DNA methyltransferase</fullName>
    </submittedName>
</protein>
<dbReference type="InterPro" id="IPR029063">
    <property type="entry name" value="SAM-dependent_MTases_sf"/>
</dbReference>
<dbReference type="GO" id="GO:0008168">
    <property type="term" value="F:methyltransferase activity"/>
    <property type="evidence" value="ECO:0007669"/>
    <property type="project" value="UniProtKB-KW"/>
</dbReference>
<name>A0ABM7NXM7_9BACT</name>
<evidence type="ECO:0000313" key="3">
    <source>
        <dbReference type="EMBL" id="BCS85273.1"/>
    </source>
</evidence>
<keyword evidence="3" id="KW-0808">Transferase</keyword>
<proteinExistence type="predicted"/>
<dbReference type="EMBL" id="AP024484">
    <property type="protein sequence ID" value="BCS85273.1"/>
    <property type="molecule type" value="Genomic_DNA"/>
</dbReference>
<feature type="domain" description="THUMP-like" evidence="1">
    <location>
        <begin position="323"/>
        <end position="394"/>
    </location>
</feature>
<sequence length="396" mass="44959">MNVSEFINLHKSEDVRKLAFLATKFPDIDMPWALDQIRGWQVARSKMPSWAEIDGMIYPPHISMEQCSSEFTAMYKASICERLQNGSGDRMPLLIDLTGGFGVDFSFMCRNFDKAVYVECQQHLCNIAKRNLDLLGMHHADVKCGDGVDYIHSMKAENAVIYLDPARRDVNGAKTYAIEDCTPDVVELCDELVEKASVVIIKLSPMLDWHAAVEKLKYVIEVHVVSVDNECKELLLIMCKDAQQHPVKLFCVNNEDVFITTQEESNVAVLSIPLDQAKCLYEPNASIMKTGCFDQIVSRYNVSSIGKNSHLFISNDEIDDFPGRRFHIMSVSSFNKKELKQKLKGVERANITVRNFPLSTDQLRKRLKIKDGGDVYIFATTAWNDQHALIICKKMM</sequence>
<organism evidence="3 4">
    <name type="scientific">Prevotella herbatica</name>
    <dbReference type="NCBI Taxonomy" id="2801997"/>
    <lineage>
        <taxon>Bacteria</taxon>
        <taxon>Pseudomonadati</taxon>
        <taxon>Bacteroidota</taxon>
        <taxon>Bacteroidia</taxon>
        <taxon>Bacteroidales</taxon>
        <taxon>Prevotellaceae</taxon>
        <taxon>Prevotella</taxon>
    </lineage>
</organism>
<dbReference type="RefSeq" id="WP_207155427.1">
    <property type="nucleotide sequence ID" value="NZ_AP024484.1"/>
</dbReference>
<dbReference type="InterPro" id="IPR054168">
    <property type="entry name" value="PG_1098_Fer"/>
</dbReference>
<dbReference type="Gene3D" id="1.10.10.1110">
    <property type="entry name" value="Methyltransferase PG1098, N-terminal domain"/>
    <property type="match status" value="1"/>
</dbReference>
<evidence type="ECO:0000259" key="1">
    <source>
        <dbReference type="Pfam" id="PF18096"/>
    </source>
</evidence>
<evidence type="ECO:0000259" key="2">
    <source>
        <dbReference type="Pfam" id="PF22013"/>
    </source>
</evidence>
<dbReference type="InterPro" id="IPR041497">
    <property type="entry name" value="Thump-like"/>
</dbReference>
<reference evidence="3 4" key="1">
    <citation type="journal article" date="2022" name="Int. J. Syst. Evol. Microbiol.">
        <title>Prevotella herbatica sp. nov., a plant polysaccharide-decomposing anaerobic bacterium isolated from a methanogenic reactor.</title>
        <authorList>
            <person name="Uek A."/>
            <person name="Tonouchi A."/>
            <person name="Kaku N."/>
            <person name="Ueki K."/>
        </authorList>
    </citation>
    <scope>NUCLEOTIDE SEQUENCE [LARGE SCALE GENOMIC DNA]</scope>
    <source>
        <strain evidence="3 4">WR041</strain>
    </source>
</reference>
<dbReference type="Pfam" id="PF22013">
    <property type="entry name" value="PG_1098_Fer"/>
    <property type="match status" value="1"/>
</dbReference>
<accession>A0ABM7NXM7</accession>
<dbReference type="Pfam" id="PF18096">
    <property type="entry name" value="Thump_like"/>
    <property type="match status" value="1"/>
</dbReference>